<proteinExistence type="predicted"/>
<protein>
    <submittedName>
        <fullName evidence="1">Uncharacterized protein</fullName>
    </submittedName>
</protein>
<organism evidence="1">
    <name type="scientific">bioreactor metagenome</name>
    <dbReference type="NCBI Taxonomy" id="1076179"/>
    <lineage>
        <taxon>unclassified sequences</taxon>
        <taxon>metagenomes</taxon>
        <taxon>ecological metagenomes</taxon>
    </lineage>
</organism>
<name>A0A645E881_9ZZZZ</name>
<comment type="caution">
    <text evidence="1">The sequence shown here is derived from an EMBL/GenBank/DDBJ whole genome shotgun (WGS) entry which is preliminary data.</text>
</comment>
<accession>A0A645E881</accession>
<reference evidence="1" key="1">
    <citation type="submission" date="2019-08" db="EMBL/GenBank/DDBJ databases">
        <authorList>
            <person name="Kucharzyk K."/>
            <person name="Murdoch R.W."/>
            <person name="Higgins S."/>
            <person name="Loffler F."/>
        </authorList>
    </citation>
    <scope>NUCLEOTIDE SEQUENCE</scope>
</reference>
<dbReference type="AlphaFoldDB" id="A0A645E881"/>
<dbReference type="EMBL" id="VSSQ01044034">
    <property type="protein sequence ID" value="MPM97816.1"/>
    <property type="molecule type" value="Genomic_DNA"/>
</dbReference>
<evidence type="ECO:0000313" key="1">
    <source>
        <dbReference type="EMBL" id="MPM97816.1"/>
    </source>
</evidence>
<gene>
    <name evidence="1" type="ORF">SDC9_144996</name>
</gene>
<sequence>MSLVDATDPLFLELDELCDLTAALLLEFEPEERCDLTVASLLLEEEDELLLLLTLAFRLLDVC</sequence>